<dbReference type="AlphaFoldDB" id="W6ZTF2"/>
<dbReference type="InterPro" id="IPR029063">
    <property type="entry name" value="SAM-dependent_MTases_sf"/>
</dbReference>
<evidence type="ECO:0000256" key="3">
    <source>
        <dbReference type="ARBA" id="ARBA00022691"/>
    </source>
</evidence>
<evidence type="ECO:0000313" key="5">
    <source>
        <dbReference type="Proteomes" id="UP000054032"/>
    </source>
</evidence>
<dbReference type="PANTHER" id="PTHR32266">
    <property type="entry name" value="NICOTIANAMINE SYNTHASE 3"/>
    <property type="match status" value="1"/>
</dbReference>
<evidence type="ECO:0008006" key="6">
    <source>
        <dbReference type="Google" id="ProtNLM"/>
    </source>
</evidence>
<dbReference type="HOGENOM" id="CLU_031919_1_1_1"/>
<proteinExistence type="inferred from homology"/>
<dbReference type="Pfam" id="PF03059">
    <property type="entry name" value="NAS"/>
    <property type="match status" value="1"/>
</dbReference>
<name>W6ZTF2_COCMI</name>
<dbReference type="GO" id="GO:0030418">
    <property type="term" value="P:nicotianamine biosynthetic process"/>
    <property type="evidence" value="ECO:0007669"/>
    <property type="project" value="InterPro"/>
</dbReference>
<protein>
    <recommendedName>
        <fullName evidence="6">Nicotianamine synthase</fullName>
    </recommendedName>
</protein>
<evidence type="ECO:0000256" key="1">
    <source>
        <dbReference type="ARBA" id="ARBA00007009"/>
    </source>
</evidence>
<accession>W6ZTF2</accession>
<dbReference type="Gene3D" id="3.40.50.150">
    <property type="entry name" value="Vaccinia Virus protein VP39"/>
    <property type="match status" value="1"/>
</dbReference>
<sequence>MMTTRLPSITNVSEQTPLAKTLTVTPPVTPNGTNAAAHQLVAEIRDIHTRLSELSSLAPSHQVNTLLTRLVNLCVVPYSAEFTTYFFGISGVEQLCDKLRPICSEAEGELEKFHAERMLKELDTNQEAAPVNILQSFPYYDNYVDLSCLEASLINAFASSPPTSIAFIGSGPLPLTSLCFLSQYPAAHIHNIDRDAAALRLSAALCTKLGFSKRMSFTNEDITHEDPEAKVSWSRSQVVFLAALVGTDTRSKLEILKDLAARLQPGCLVVARSARGMRSVLYPILQLSEDLQAIGLDVLAELHPWTNVVNSAIVLRVKERRV</sequence>
<dbReference type="InterPro" id="IPR004298">
    <property type="entry name" value="Nicotian_synth"/>
</dbReference>
<dbReference type="STRING" id="930090.W6ZTF2"/>
<dbReference type="PANTHER" id="PTHR32266:SF12">
    <property type="entry name" value="NICOTIANAMINE SYNTHASE 3"/>
    <property type="match status" value="1"/>
</dbReference>
<keyword evidence="2" id="KW-0808">Transferase</keyword>
<dbReference type="KEGG" id="bor:COCMIDRAFT_21823"/>
<dbReference type="SUPFAM" id="SSF53335">
    <property type="entry name" value="S-adenosyl-L-methionine-dependent methyltransferases"/>
    <property type="match status" value="1"/>
</dbReference>
<keyword evidence="3" id="KW-0949">S-adenosyl-L-methionine</keyword>
<evidence type="ECO:0000313" key="4">
    <source>
        <dbReference type="EMBL" id="EUC50814.1"/>
    </source>
</evidence>
<dbReference type="PROSITE" id="PS51142">
    <property type="entry name" value="NAS"/>
    <property type="match status" value="1"/>
</dbReference>
<dbReference type="RefSeq" id="XP_007682672.1">
    <property type="nucleotide sequence ID" value="XM_007684482.1"/>
</dbReference>
<dbReference type="EMBL" id="KI963921">
    <property type="protein sequence ID" value="EUC50814.1"/>
    <property type="molecule type" value="Genomic_DNA"/>
</dbReference>
<dbReference type="GeneID" id="19120127"/>
<keyword evidence="5" id="KW-1185">Reference proteome</keyword>
<reference evidence="4 5" key="1">
    <citation type="journal article" date="2013" name="PLoS Genet.">
        <title>Comparative genome structure, secondary metabolite, and effector coding capacity across Cochliobolus pathogens.</title>
        <authorList>
            <person name="Condon B.J."/>
            <person name="Leng Y."/>
            <person name="Wu D."/>
            <person name="Bushley K.E."/>
            <person name="Ohm R.A."/>
            <person name="Otillar R."/>
            <person name="Martin J."/>
            <person name="Schackwitz W."/>
            <person name="Grimwood J."/>
            <person name="MohdZainudin N."/>
            <person name="Xue C."/>
            <person name="Wang R."/>
            <person name="Manning V.A."/>
            <person name="Dhillon B."/>
            <person name="Tu Z.J."/>
            <person name="Steffenson B.J."/>
            <person name="Salamov A."/>
            <person name="Sun H."/>
            <person name="Lowry S."/>
            <person name="LaButti K."/>
            <person name="Han J."/>
            <person name="Copeland A."/>
            <person name="Lindquist E."/>
            <person name="Barry K."/>
            <person name="Schmutz J."/>
            <person name="Baker S.E."/>
            <person name="Ciuffetti L.M."/>
            <person name="Grigoriev I.V."/>
            <person name="Zhong S."/>
            <person name="Turgeon B.G."/>
        </authorList>
    </citation>
    <scope>NUCLEOTIDE SEQUENCE [LARGE SCALE GENOMIC DNA]</scope>
    <source>
        <strain evidence="4 5">ATCC 44560</strain>
    </source>
</reference>
<dbReference type="OrthoDB" id="1858069at2759"/>
<dbReference type="eggNOG" id="ENOG502QTU6">
    <property type="taxonomic scope" value="Eukaryota"/>
</dbReference>
<dbReference type="Proteomes" id="UP000054032">
    <property type="component" value="Unassembled WGS sequence"/>
</dbReference>
<dbReference type="GO" id="GO:0030410">
    <property type="term" value="F:nicotianamine synthase activity"/>
    <property type="evidence" value="ECO:0007669"/>
    <property type="project" value="InterPro"/>
</dbReference>
<comment type="similarity">
    <text evidence="1">Belongs to the nicotianamine synthase (NAS)-like family.</text>
</comment>
<organism evidence="4 5">
    <name type="scientific">Bipolaris oryzae ATCC 44560</name>
    <dbReference type="NCBI Taxonomy" id="930090"/>
    <lineage>
        <taxon>Eukaryota</taxon>
        <taxon>Fungi</taxon>
        <taxon>Dikarya</taxon>
        <taxon>Ascomycota</taxon>
        <taxon>Pezizomycotina</taxon>
        <taxon>Dothideomycetes</taxon>
        <taxon>Pleosporomycetidae</taxon>
        <taxon>Pleosporales</taxon>
        <taxon>Pleosporineae</taxon>
        <taxon>Pleosporaceae</taxon>
        <taxon>Bipolaris</taxon>
    </lineage>
</organism>
<gene>
    <name evidence="4" type="ORF">COCMIDRAFT_21823</name>
</gene>
<evidence type="ECO:0000256" key="2">
    <source>
        <dbReference type="ARBA" id="ARBA00022679"/>
    </source>
</evidence>